<name>A0A7Z9DV70_9CYAN</name>
<evidence type="ECO:0000256" key="1">
    <source>
        <dbReference type="ARBA" id="ARBA00011975"/>
    </source>
</evidence>
<dbReference type="PROSITE" id="PS51679">
    <property type="entry name" value="SAM_MT_C5"/>
    <property type="match status" value="1"/>
</dbReference>
<comment type="similarity">
    <text evidence="6 7">Belongs to the class I-like SAM-binding methyltransferase superfamily. C5-methyltransferase family.</text>
</comment>
<dbReference type="InterPro" id="IPR029063">
    <property type="entry name" value="SAM-dependent_MTases_sf"/>
</dbReference>
<evidence type="ECO:0000256" key="3">
    <source>
        <dbReference type="ARBA" id="ARBA00022679"/>
    </source>
</evidence>
<evidence type="ECO:0000313" key="9">
    <source>
        <dbReference type="Proteomes" id="UP000184550"/>
    </source>
</evidence>
<sequence>MTYTIIDLFAGAGGLTTGFHLAGFQSLCAIEIDKKAIATYKYNYPSTKILQQDILQVNPSDLRLALGLTQEKLTVLVGGPPCQGFSRNIPASDRYFNDSRNQLYQTFLAFVQEFRPVYVVMENVPEILNAYKGIIKNEITEKLESFGYKVTSSILNAAYYGIPQTRSRAFFLASLNRKLDIPKPTHQGDIRSDYRATLSSKQLNLFESNLSPIVTVKDAIGDLPSLKDGQEYTHQNYPDSPQNLYQTIIRHESTKIVNHIARALTPIQKARVSALKEGEDARDLPPELAPKKHYSGAYGRLSWNKPARTMTRWLFHPGSGRFFHPEQNRTITIREAARLHSYPDTFHFLGTYTNMASQIGESVPPLLAKVIAQSILLDYH</sequence>
<keyword evidence="2 6" id="KW-0489">Methyltransferase</keyword>
<evidence type="ECO:0000256" key="6">
    <source>
        <dbReference type="PROSITE-ProRule" id="PRU01016"/>
    </source>
</evidence>
<dbReference type="NCBIfam" id="TIGR00675">
    <property type="entry name" value="dcm"/>
    <property type="match status" value="1"/>
</dbReference>
<dbReference type="PANTHER" id="PTHR10629:SF52">
    <property type="entry name" value="DNA (CYTOSINE-5)-METHYLTRANSFERASE 1"/>
    <property type="match status" value="1"/>
</dbReference>
<dbReference type="EC" id="2.1.1.37" evidence="1"/>
<dbReference type="PANTHER" id="PTHR10629">
    <property type="entry name" value="CYTOSINE-SPECIFIC METHYLTRANSFERASE"/>
    <property type="match status" value="1"/>
</dbReference>
<evidence type="ECO:0000256" key="2">
    <source>
        <dbReference type="ARBA" id="ARBA00022603"/>
    </source>
</evidence>
<dbReference type="GO" id="GO:0032259">
    <property type="term" value="P:methylation"/>
    <property type="evidence" value="ECO:0007669"/>
    <property type="project" value="UniProtKB-KW"/>
</dbReference>
<evidence type="ECO:0000256" key="7">
    <source>
        <dbReference type="RuleBase" id="RU000416"/>
    </source>
</evidence>
<dbReference type="EMBL" id="CZCU02000079">
    <property type="protein sequence ID" value="VXD12259.1"/>
    <property type="molecule type" value="Genomic_DNA"/>
</dbReference>
<dbReference type="GO" id="GO:0003677">
    <property type="term" value="F:DNA binding"/>
    <property type="evidence" value="ECO:0007669"/>
    <property type="project" value="TreeGrafter"/>
</dbReference>
<dbReference type="InterPro" id="IPR050390">
    <property type="entry name" value="C5-Methyltransferase"/>
</dbReference>
<dbReference type="GO" id="GO:0003886">
    <property type="term" value="F:DNA (cytosine-5-)-methyltransferase activity"/>
    <property type="evidence" value="ECO:0007669"/>
    <property type="project" value="UniProtKB-EC"/>
</dbReference>
<feature type="active site" evidence="6">
    <location>
        <position position="82"/>
    </location>
</feature>
<dbReference type="Gene3D" id="3.90.120.10">
    <property type="entry name" value="DNA Methylase, subunit A, domain 2"/>
    <property type="match status" value="1"/>
</dbReference>
<keyword evidence="5" id="KW-0680">Restriction system</keyword>
<proteinExistence type="inferred from homology"/>
<dbReference type="SUPFAM" id="SSF53335">
    <property type="entry name" value="S-adenosyl-L-methionine-dependent methyltransferases"/>
    <property type="match status" value="1"/>
</dbReference>
<dbReference type="Gene3D" id="3.40.50.150">
    <property type="entry name" value="Vaccinia Virus protein VP39"/>
    <property type="match status" value="1"/>
</dbReference>
<dbReference type="InterPro" id="IPR001525">
    <property type="entry name" value="C5_MeTfrase"/>
</dbReference>
<dbReference type="Pfam" id="PF00145">
    <property type="entry name" value="DNA_methylase"/>
    <property type="match status" value="1"/>
</dbReference>
<dbReference type="AlphaFoldDB" id="A0A7Z9DV70"/>
<accession>A0A7Z9DV70</accession>
<dbReference type="GO" id="GO:0009307">
    <property type="term" value="P:DNA restriction-modification system"/>
    <property type="evidence" value="ECO:0007669"/>
    <property type="project" value="UniProtKB-KW"/>
</dbReference>
<comment type="caution">
    <text evidence="8">The sequence shown here is derived from an EMBL/GenBank/DDBJ whole genome shotgun (WGS) entry which is preliminary data.</text>
</comment>
<organism evidence="8 9">
    <name type="scientific">Planktothrix serta PCC 8927</name>
    <dbReference type="NCBI Taxonomy" id="671068"/>
    <lineage>
        <taxon>Bacteria</taxon>
        <taxon>Bacillati</taxon>
        <taxon>Cyanobacteriota</taxon>
        <taxon>Cyanophyceae</taxon>
        <taxon>Oscillatoriophycideae</taxon>
        <taxon>Oscillatoriales</taxon>
        <taxon>Microcoleaceae</taxon>
        <taxon>Planktothrix</taxon>
    </lineage>
</organism>
<dbReference type="RefSeq" id="WP_083617842.1">
    <property type="nucleotide sequence ID" value="NZ_LR734835.1"/>
</dbReference>
<evidence type="ECO:0000313" key="8">
    <source>
        <dbReference type="EMBL" id="VXD12259.1"/>
    </source>
</evidence>
<evidence type="ECO:0000256" key="4">
    <source>
        <dbReference type="ARBA" id="ARBA00022691"/>
    </source>
</evidence>
<keyword evidence="3 6" id="KW-0808">Transferase</keyword>
<keyword evidence="4 6" id="KW-0949">S-adenosyl-L-methionine</keyword>
<dbReference type="PRINTS" id="PR00105">
    <property type="entry name" value="C5METTRFRASE"/>
</dbReference>
<gene>
    <name evidence="8" type="primary">fspIM</name>
    <name evidence="8" type="ORF">PL8927_170005</name>
</gene>
<protein>
    <recommendedName>
        <fullName evidence="1">DNA (cytosine-5-)-methyltransferase</fullName>
        <ecNumber evidence="1">2.1.1.37</ecNumber>
    </recommendedName>
</protein>
<evidence type="ECO:0000256" key="5">
    <source>
        <dbReference type="ARBA" id="ARBA00022747"/>
    </source>
</evidence>
<keyword evidence="9" id="KW-1185">Reference proteome</keyword>
<dbReference type="GO" id="GO:0044027">
    <property type="term" value="P:negative regulation of gene expression via chromosomal CpG island methylation"/>
    <property type="evidence" value="ECO:0007669"/>
    <property type="project" value="TreeGrafter"/>
</dbReference>
<dbReference type="OrthoDB" id="9813719at2"/>
<reference evidence="8" key="1">
    <citation type="submission" date="2019-10" db="EMBL/GenBank/DDBJ databases">
        <authorList>
            <consortium name="Genoscope - CEA"/>
            <person name="William W."/>
        </authorList>
    </citation>
    <scope>NUCLEOTIDE SEQUENCE [LARGE SCALE GENOMIC DNA]</scope>
    <source>
        <strain evidence="8">BBR_PRJEB10992</strain>
    </source>
</reference>
<dbReference type="Proteomes" id="UP000184550">
    <property type="component" value="Unassembled WGS sequence"/>
</dbReference>